<organism evidence="1 2">
    <name type="scientific">Bifidobacterium oedipodis</name>
    <dbReference type="NCBI Taxonomy" id="2675322"/>
    <lineage>
        <taxon>Bacteria</taxon>
        <taxon>Bacillati</taxon>
        <taxon>Actinomycetota</taxon>
        <taxon>Actinomycetes</taxon>
        <taxon>Bifidobacteriales</taxon>
        <taxon>Bifidobacteriaceae</taxon>
        <taxon>Bifidobacterium</taxon>
    </lineage>
</organism>
<evidence type="ECO:0000313" key="1">
    <source>
        <dbReference type="EMBL" id="NMM94021.1"/>
    </source>
</evidence>
<keyword evidence="2" id="KW-1185">Reference proteome</keyword>
<dbReference type="Pfam" id="PF19891">
    <property type="entry name" value="DUF6364"/>
    <property type="match status" value="1"/>
</dbReference>
<proteinExistence type="predicted"/>
<comment type="caution">
    <text evidence="1">The sequence shown here is derived from an EMBL/GenBank/DDBJ whole genome shotgun (WGS) entry which is preliminary data.</text>
</comment>
<evidence type="ECO:0000313" key="2">
    <source>
        <dbReference type="Proteomes" id="UP000532194"/>
    </source>
</evidence>
<dbReference type="EMBL" id="JAAIII010000003">
    <property type="protein sequence ID" value="NMM94021.1"/>
    <property type="molecule type" value="Genomic_DNA"/>
</dbReference>
<name>A0A7Y0HSH4_9BIFI</name>
<sequence>MADNQKLTLSVDKDSIANGKRYAKETGRSLSAIVEDYLAALPATGGTDDERPLPSNVRRLIGIAAGTDENDYRRHLEAKYA</sequence>
<protein>
    <submittedName>
        <fullName evidence="1">Toxin-antitoxin system protein</fullName>
    </submittedName>
</protein>
<dbReference type="InterPro" id="IPR045944">
    <property type="entry name" value="DUF6364"/>
</dbReference>
<gene>
    <name evidence="1" type="ORF">G1C95_1208</name>
</gene>
<reference evidence="1 2" key="1">
    <citation type="submission" date="2020-02" db="EMBL/GenBank/DDBJ databases">
        <title>Characterization of phylogenetic diversity of novel bifidobacterial species isolated in Czech ZOOs.</title>
        <authorList>
            <person name="Lugli G.A."/>
            <person name="Vera N.B."/>
            <person name="Ventura M."/>
        </authorList>
    </citation>
    <scope>NUCLEOTIDE SEQUENCE [LARGE SCALE GENOMIC DNA]</scope>
    <source>
        <strain evidence="1 2">DSM 109957</strain>
    </source>
</reference>
<accession>A0A7Y0HSH4</accession>
<dbReference type="AlphaFoldDB" id="A0A7Y0HSH4"/>
<dbReference type="RefSeq" id="WP_169172065.1">
    <property type="nucleotide sequence ID" value="NZ_JAAIII010000003.1"/>
</dbReference>
<dbReference type="Proteomes" id="UP000532194">
    <property type="component" value="Unassembled WGS sequence"/>
</dbReference>